<evidence type="ECO:0000256" key="1">
    <source>
        <dbReference type="ARBA" id="ARBA00000085"/>
    </source>
</evidence>
<sequence length="125" mass="12791">MTVVANLLDNAIEACALGGRIQLSVRDDLEPQAVIVRVDDDGPGVPEELRDVIFDPDVSGKAPSPGKARRGIGLTIVKRVSARLGGDATVGTAPGGGARFTVRLPWVVAATPVSPVSTPRAGATV</sequence>
<dbReference type="EMBL" id="BAAANJ010000002">
    <property type="protein sequence ID" value="GAA1801672.1"/>
    <property type="molecule type" value="Genomic_DNA"/>
</dbReference>
<evidence type="ECO:0000256" key="3">
    <source>
        <dbReference type="ARBA" id="ARBA00022679"/>
    </source>
</evidence>
<dbReference type="Pfam" id="PF02518">
    <property type="entry name" value="HATPase_c"/>
    <property type="match status" value="1"/>
</dbReference>
<reference evidence="10" key="1">
    <citation type="journal article" date="2019" name="Int. J. Syst. Evol. Microbiol.">
        <title>The Global Catalogue of Microorganisms (GCM) 10K type strain sequencing project: providing services to taxonomists for standard genome sequencing and annotation.</title>
        <authorList>
            <consortium name="The Broad Institute Genomics Platform"/>
            <consortium name="The Broad Institute Genome Sequencing Center for Infectious Disease"/>
            <person name="Wu L."/>
            <person name="Ma J."/>
        </authorList>
    </citation>
    <scope>NUCLEOTIDE SEQUENCE [LARGE SCALE GENOMIC DNA]</scope>
    <source>
        <strain evidence="10">JCM 14322</strain>
    </source>
</reference>
<dbReference type="InterPro" id="IPR004358">
    <property type="entry name" value="Sig_transdc_His_kin-like_C"/>
</dbReference>
<dbReference type="Gene3D" id="3.30.565.10">
    <property type="entry name" value="Histidine kinase-like ATPase, C-terminal domain"/>
    <property type="match status" value="1"/>
</dbReference>
<evidence type="ECO:0000313" key="10">
    <source>
        <dbReference type="Proteomes" id="UP001500002"/>
    </source>
</evidence>
<dbReference type="PRINTS" id="PR00344">
    <property type="entry name" value="BCTRLSENSOR"/>
</dbReference>
<dbReference type="Proteomes" id="UP001500002">
    <property type="component" value="Unassembled WGS sequence"/>
</dbReference>
<evidence type="ECO:0000256" key="2">
    <source>
        <dbReference type="ARBA" id="ARBA00012438"/>
    </source>
</evidence>
<dbReference type="PROSITE" id="PS50109">
    <property type="entry name" value="HIS_KIN"/>
    <property type="match status" value="1"/>
</dbReference>
<keyword evidence="4" id="KW-0547">Nucleotide-binding</keyword>
<evidence type="ECO:0000313" key="9">
    <source>
        <dbReference type="EMBL" id="GAA1801672.1"/>
    </source>
</evidence>
<dbReference type="RefSeq" id="WP_344293520.1">
    <property type="nucleotide sequence ID" value="NZ_BAAANJ010000002.1"/>
</dbReference>
<evidence type="ECO:0000256" key="5">
    <source>
        <dbReference type="ARBA" id="ARBA00022777"/>
    </source>
</evidence>
<evidence type="ECO:0000259" key="8">
    <source>
        <dbReference type="PROSITE" id="PS50109"/>
    </source>
</evidence>
<keyword evidence="7" id="KW-0902">Two-component regulatory system</keyword>
<dbReference type="InterPro" id="IPR050980">
    <property type="entry name" value="2C_sensor_his_kinase"/>
</dbReference>
<organism evidence="9 10">
    <name type="scientific">Agromyces neolithicus</name>
    <dbReference type="NCBI Taxonomy" id="269420"/>
    <lineage>
        <taxon>Bacteria</taxon>
        <taxon>Bacillati</taxon>
        <taxon>Actinomycetota</taxon>
        <taxon>Actinomycetes</taxon>
        <taxon>Micrococcales</taxon>
        <taxon>Microbacteriaceae</taxon>
        <taxon>Agromyces</taxon>
    </lineage>
</organism>
<keyword evidence="10" id="KW-1185">Reference proteome</keyword>
<dbReference type="SUPFAM" id="SSF55874">
    <property type="entry name" value="ATPase domain of HSP90 chaperone/DNA topoisomerase II/histidine kinase"/>
    <property type="match status" value="1"/>
</dbReference>
<dbReference type="EC" id="2.7.13.3" evidence="2"/>
<keyword evidence="3" id="KW-0808">Transferase</keyword>
<gene>
    <name evidence="9" type="ORF">GCM10009749_07220</name>
</gene>
<feature type="domain" description="Histidine kinase" evidence="8">
    <location>
        <begin position="1"/>
        <end position="108"/>
    </location>
</feature>
<dbReference type="InterPro" id="IPR036890">
    <property type="entry name" value="HATPase_C_sf"/>
</dbReference>
<name>A0ABP4Y956_9MICO</name>
<evidence type="ECO:0000256" key="7">
    <source>
        <dbReference type="ARBA" id="ARBA00023012"/>
    </source>
</evidence>
<comment type="catalytic activity">
    <reaction evidence="1">
        <text>ATP + protein L-histidine = ADP + protein N-phospho-L-histidine.</text>
        <dbReference type="EC" id="2.7.13.3"/>
    </reaction>
</comment>
<comment type="caution">
    <text evidence="9">The sequence shown here is derived from an EMBL/GenBank/DDBJ whole genome shotgun (WGS) entry which is preliminary data.</text>
</comment>
<dbReference type="InterPro" id="IPR003594">
    <property type="entry name" value="HATPase_dom"/>
</dbReference>
<dbReference type="PANTHER" id="PTHR44936">
    <property type="entry name" value="SENSOR PROTEIN CREC"/>
    <property type="match status" value="1"/>
</dbReference>
<dbReference type="SMART" id="SM00387">
    <property type="entry name" value="HATPase_c"/>
    <property type="match status" value="1"/>
</dbReference>
<keyword evidence="5" id="KW-0418">Kinase</keyword>
<evidence type="ECO:0000256" key="6">
    <source>
        <dbReference type="ARBA" id="ARBA00022840"/>
    </source>
</evidence>
<dbReference type="InterPro" id="IPR005467">
    <property type="entry name" value="His_kinase_dom"/>
</dbReference>
<accession>A0ABP4Y956</accession>
<proteinExistence type="predicted"/>
<dbReference type="PANTHER" id="PTHR44936:SF10">
    <property type="entry name" value="SENSOR PROTEIN RSTB"/>
    <property type="match status" value="1"/>
</dbReference>
<protein>
    <recommendedName>
        <fullName evidence="2">histidine kinase</fullName>
        <ecNumber evidence="2">2.7.13.3</ecNumber>
    </recommendedName>
</protein>
<keyword evidence="6" id="KW-0067">ATP-binding</keyword>
<evidence type="ECO:0000256" key="4">
    <source>
        <dbReference type="ARBA" id="ARBA00022741"/>
    </source>
</evidence>